<evidence type="ECO:0000256" key="3">
    <source>
        <dbReference type="ARBA" id="ARBA00022692"/>
    </source>
</evidence>
<feature type="transmembrane region" description="Helical" evidence="9">
    <location>
        <begin position="483"/>
        <end position="504"/>
    </location>
</feature>
<keyword evidence="3 9" id="KW-0812">Transmembrane</keyword>
<dbReference type="InterPro" id="IPR013099">
    <property type="entry name" value="K_chnl_dom"/>
</dbReference>
<gene>
    <name evidence="11" type="ORF">B7P43_G00404</name>
</gene>
<dbReference type="OrthoDB" id="6433782at2759"/>
<dbReference type="GO" id="GO:0030322">
    <property type="term" value="P:stabilization of membrane potential"/>
    <property type="evidence" value="ECO:0007669"/>
    <property type="project" value="TreeGrafter"/>
</dbReference>
<keyword evidence="7" id="KW-0407">Ion channel</keyword>
<keyword evidence="5" id="KW-0406">Ion transport</keyword>
<feature type="compositionally biased region" description="Basic and acidic residues" evidence="8">
    <location>
        <begin position="290"/>
        <end position="299"/>
    </location>
</feature>
<reference evidence="11 12" key="1">
    <citation type="submission" date="2017-12" db="EMBL/GenBank/DDBJ databases">
        <title>Hemimetabolous genomes reveal molecular basis of termite eusociality.</title>
        <authorList>
            <person name="Harrison M.C."/>
            <person name="Jongepier E."/>
            <person name="Robertson H.M."/>
            <person name="Arning N."/>
            <person name="Bitard-Feildel T."/>
            <person name="Chao H."/>
            <person name="Childers C.P."/>
            <person name="Dinh H."/>
            <person name="Doddapaneni H."/>
            <person name="Dugan S."/>
            <person name="Gowin J."/>
            <person name="Greiner C."/>
            <person name="Han Y."/>
            <person name="Hu H."/>
            <person name="Hughes D.S.T."/>
            <person name="Huylmans A.-K."/>
            <person name="Kemena C."/>
            <person name="Kremer L.P.M."/>
            <person name="Lee S.L."/>
            <person name="Lopez-Ezquerra A."/>
            <person name="Mallet L."/>
            <person name="Monroy-Kuhn J.M."/>
            <person name="Moser A."/>
            <person name="Murali S.C."/>
            <person name="Muzny D.M."/>
            <person name="Otani S."/>
            <person name="Piulachs M.-D."/>
            <person name="Poelchau M."/>
            <person name="Qu J."/>
            <person name="Schaub F."/>
            <person name="Wada-Katsumata A."/>
            <person name="Worley K.C."/>
            <person name="Xie Q."/>
            <person name="Ylla G."/>
            <person name="Poulsen M."/>
            <person name="Gibbs R.A."/>
            <person name="Schal C."/>
            <person name="Richards S."/>
            <person name="Belles X."/>
            <person name="Korb J."/>
            <person name="Bornberg-Bauer E."/>
        </authorList>
    </citation>
    <scope>NUCLEOTIDE SEQUENCE [LARGE SCALE GENOMIC DNA]</scope>
    <source>
        <tissue evidence="11">Whole body</tissue>
    </source>
</reference>
<accession>A0A2J7R8W9</accession>
<dbReference type="GO" id="GO:0022841">
    <property type="term" value="F:potassium ion leak channel activity"/>
    <property type="evidence" value="ECO:0007669"/>
    <property type="project" value="TreeGrafter"/>
</dbReference>
<dbReference type="PANTHER" id="PTHR11003:SF87">
    <property type="entry name" value="POTASSIUM CHANNEL DOMAIN-CONTAINING PROTEIN"/>
    <property type="match status" value="1"/>
</dbReference>
<dbReference type="STRING" id="105785.A0A2J7R8W9"/>
<feature type="compositionally biased region" description="Polar residues" evidence="8">
    <location>
        <begin position="277"/>
        <end position="286"/>
    </location>
</feature>
<organism evidence="11 12">
    <name type="scientific">Cryptotermes secundus</name>
    <dbReference type="NCBI Taxonomy" id="105785"/>
    <lineage>
        <taxon>Eukaryota</taxon>
        <taxon>Metazoa</taxon>
        <taxon>Ecdysozoa</taxon>
        <taxon>Arthropoda</taxon>
        <taxon>Hexapoda</taxon>
        <taxon>Insecta</taxon>
        <taxon>Pterygota</taxon>
        <taxon>Neoptera</taxon>
        <taxon>Polyneoptera</taxon>
        <taxon>Dictyoptera</taxon>
        <taxon>Blattodea</taxon>
        <taxon>Blattoidea</taxon>
        <taxon>Termitoidae</taxon>
        <taxon>Kalotermitidae</taxon>
        <taxon>Cryptotermitinae</taxon>
        <taxon>Cryptotermes</taxon>
    </lineage>
</organism>
<feature type="region of interest" description="Disordered" evidence="8">
    <location>
        <begin position="1"/>
        <end position="54"/>
    </location>
</feature>
<comment type="subcellular location">
    <subcellularLocation>
        <location evidence="1">Membrane</location>
        <topology evidence="1">Multi-pass membrane protein</topology>
    </subcellularLocation>
</comment>
<evidence type="ECO:0000256" key="1">
    <source>
        <dbReference type="ARBA" id="ARBA00004141"/>
    </source>
</evidence>
<keyword evidence="2" id="KW-0813">Transport</keyword>
<feature type="region of interest" description="Disordered" evidence="8">
    <location>
        <begin position="277"/>
        <end position="299"/>
    </location>
</feature>
<evidence type="ECO:0000256" key="4">
    <source>
        <dbReference type="ARBA" id="ARBA00022989"/>
    </source>
</evidence>
<dbReference type="GO" id="GO:0015271">
    <property type="term" value="F:outward rectifier potassium channel activity"/>
    <property type="evidence" value="ECO:0007669"/>
    <property type="project" value="TreeGrafter"/>
</dbReference>
<feature type="transmembrane region" description="Helical" evidence="9">
    <location>
        <begin position="665"/>
        <end position="687"/>
    </location>
</feature>
<evidence type="ECO:0000256" key="2">
    <source>
        <dbReference type="ARBA" id="ARBA00022448"/>
    </source>
</evidence>
<dbReference type="InterPro" id="IPR003280">
    <property type="entry name" value="2pore_dom_K_chnl"/>
</dbReference>
<feature type="transmembrane region" description="Helical" evidence="9">
    <location>
        <begin position="389"/>
        <end position="411"/>
    </location>
</feature>
<keyword evidence="12" id="KW-1185">Reference proteome</keyword>
<evidence type="ECO:0000256" key="7">
    <source>
        <dbReference type="ARBA" id="ARBA00023303"/>
    </source>
</evidence>
<dbReference type="Pfam" id="PF07885">
    <property type="entry name" value="Ion_trans_2"/>
    <property type="match status" value="1"/>
</dbReference>
<evidence type="ECO:0000256" key="6">
    <source>
        <dbReference type="ARBA" id="ARBA00023136"/>
    </source>
</evidence>
<evidence type="ECO:0000256" key="5">
    <source>
        <dbReference type="ARBA" id="ARBA00023065"/>
    </source>
</evidence>
<dbReference type="Gene3D" id="1.10.287.70">
    <property type="match status" value="1"/>
</dbReference>
<evidence type="ECO:0000256" key="8">
    <source>
        <dbReference type="SAM" id="MobiDB-lite"/>
    </source>
</evidence>
<evidence type="ECO:0000313" key="12">
    <source>
        <dbReference type="Proteomes" id="UP000235965"/>
    </source>
</evidence>
<evidence type="ECO:0000313" key="11">
    <source>
        <dbReference type="EMBL" id="PNF37276.1"/>
    </source>
</evidence>
<feature type="transmembrane region" description="Helical" evidence="9">
    <location>
        <begin position="610"/>
        <end position="631"/>
    </location>
</feature>
<dbReference type="InParanoid" id="A0A2J7R8W9"/>
<evidence type="ECO:0000256" key="9">
    <source>
        <dbReference type="SAM" id="Phobius"/>
    </source>
</evidence>
<feature type="compositionally biased region" description="Basic residues" evidence="8">
    <location>
        <begin position="81"/>
        <end position="92"/>
    </location>
</feature>
<dbReference type="PANTHER" id="PTHR11003">
    <property type="entry name" value="POTASSIUM CHANNEL, SUBFAMILY K"/>
    <property type="match status" value="1"/>
</dbReference>
<dbReference type="AlphaFoldDB" id="A0A2J7R8W9"/>
<comment type="caution">
    <text evidence="11">The sequence shown here is derived from an EMBL/GenBank/DDBJ whole genome shotgun (WGS) entry which is preliminary data.</text>
</comment>
<name>A0A2J7R8W9_9NEOP</name>
<sequence length="704" mass="78646">MAMNRTYPITPTPVVPPLYQPPNSASSDSNKSSPPHSETNPPSPSSAKRLKSSSLTSLNHTPQNLAIYNQQNENRPSFLKNRGKYSKSRHKRGFSDFNAGTYNNDMNLTYEEADDYERGNIRRSQYELYRAQESVEDEIQPNIPGAVIDHCNHTTQIFVKVLSQHPHGSSQRICNIREDKNGAVTIYMSKPEKDHDNINNPKQYEDNYQQLKRQKDCHNLQNHPTEPPAIKPRRSKWKTNKEAKSHLKTACAVDSSLPEDHQDISGTSRMNATLPSIEESQPNIQNYDPEYSRNDNRNKDDTHVLMSGEGEIRLDNSKVIYKDTELPLSVINKELTSGQYTSVGVQVSPSPQYRLRFLPIGGCTAYNNSEWELCGIKGIRLILHLVGRWIFSQCGLGVILFIWALLGAAAFRATEGPYEEQVARELMNKQHELVIELARDLRILKQEEPVWRNKIDYYVGKHKEILLEAVSDGYGEGGSKGKIWSYAGCLLFAVSLLTTLGFGAPVPRTTMGRMSAVIFSAIGIPLHLLLVLNIGMLVAVKLQYLATRWQPGTSFPTALLQCCCQYKVKKPSSPVQHHNQAPEDQISAIDSNNVRLRKISMNPCITPPRWLKWFPAASIFLYYIFGVLVFGVGQSQPFAACLLFPLDFTAAGGVGLTSGTVRTFYAIYLEGAVTLAAISVSILQVSASRGLTDLGLKFGLLTNS</sequence>
<dbReference type="SUPFAM" id="SSF81324">
    <property type="entry name" value="Voltage-gated potassium channels"/>
    <property type="match status" value="1"/>
</dbReference>
<dbReference type="GO" id="GO:0005886">
    <property type="term" value="C:plasma membrane"/>
    <property type="evidence" value="ECO:0007669"/>
    <property type="project" value="TreeGrafter"/>
</dbReference>
<feature type="domain" description="Potassium channel" evidence="10">
    <location>
        <begin position="482"/>
        <end position="538"/>
    </location>
</feature>
<dbReference type="Proteomes" id="UP000235965">
    <property type="component" value="Unassembled WGS sequence"/>
</dbReference>
<keyword evidence="4 9" id="KW-1133">Transmembrane helix</keyword>
<feature type="region of interest" description="Disordered" evidence="8">
    <location>
        <begin position="68"/>
        <end position="96"/>
    </location>
</feature>
<dbReference type="EMBL" id="NEVH01006721">
    <property type="protein sequence ID" value="PNF37276.1"/>
    <property type="molecule type" value="Genomic_DNA"/>
</dbReference>
<keyword evidence="6 9" id="KW-0472">Membrane</keyword>
<feature type="transmembrane region" description="Helical" evidence="9">
    <location>
        <begin position="516"/>
        <end position="540"/>
    </location>
</feature>
<feature type="compositionally biased region" description="Pro residues" evidence="8">
    <location>
        <begin position="10"/>
        <end position="20"/>
    </location>
</feature>
<proteinExistence type="predicted"/>
<feature type="transmembrane region" description="Helical" evidence="9">
    <location>
        <begin position="638"/>
        <end position="659"/>
    </location>
</feature>
<feature type="compositionally biased region" description="Low complexity" evidence="8">
    <location>
        <begin position="21"/>
        <end position="37"/>
    </location>
</feature>
<protein>
    <recommendedName>
        <fullName evidence="10">Potassium channel domain-containing protein</fullName>
    </recommendedName>
</protein>
<evidence type="ECO:0000259" key="10">
    <source>
        <dbReference type="Pfam" id="PF07885"/>
    </source>
</evidence>